<sequence>MAGIAFELRKKLGKKSLSSLIQTFAYSAFLSSGAWIISIFSIILASYIAEIILKNDKIVADFQTSITYLISLSLIFSGTFQFYISRFTADKIFTKEYKSILPNFLTAVLLNMIIAFIIYFPLSIYLFHSVSSFYTLLSLLSFVVLCGEWIAASMLTGLKSYNLIVYSFICGYALTIAIVYFLGHLGLDYLMFAFFAGQALIFVSMIVSIMNNYPSDKLFSFDFLKRKNIYFTLILTGFFYNAGLWIDKFMFWFSPLTGNNVFSHLRASVVYDAPVLLAYFSMMPGMAVFFLKLEGEFAGYYSAYYDTITEGKTLEDIYEAGNKMILSARSVFFDVIRIQAIADILIILTDNIIFDFLHISYIYIPLFHVLLLGTMLLQILLVLIGFMFYFDKRNFSLFITSLFFILNFIFTYISIQLGPYYYGYGFTLSLLVCVILGSIYIRRFLNEIHYFTYMFI</sequence>
<keyword evidence="1" id="KW-1133">Transmembrane helix</keyword>
<organism evidence="2 3">
    <name type="scientific">Candidatus Acidulodesulfobacterium acidiphilum</name>
    <dbReference type="NCBI Taxonomy" id="2597224"/>
    <lineage>
        <taxon>Bacteria</taxon>
        <taxon>Deltaproteobacteria</taxon>
        <taxon>Candidatus Acidulodesulfobacterales</taxon>
        <taxon>Candidatus Acidulodesulfobacterium</taxon>
    </lineage>
</organism>
<feature type="transmembrane region" description="Helical" evidence="1">
    <location>
        <begin position="397"/>
        <end position="415"/>
    </location>
</feature>
<feature type="transmembrane region" description="Helical" evidence="1">
    <location>
        <begin position="104"/>
        <end position="127"/>
    </location>
</feature>
<feature type="transmembrane region" description="Helical" evidence="1">
    <location>
        <begin position="229"/>
        <end position="253"/>
    </location>
</feature>
<evidence type="ECO:0000256" key="1">
    <source>
        <dbReference type="SAM" id="Phobius"/>
    </source>
</evidence>
<feature type="transmembrane region" description="Helical" evidence="1">
    <location>
        <begin position="273"/>
        <end position="291"/>
    </location>
</feature>
<protein>
    <recommendedName>
        <fullName evidence="4">Histidine kinase</fullName>
    </recommendedName>
</protein>
<dbReference type="InterPro" id="IPR031617">
    <property type="entry name" value="PelG"/>
</dbReference>
<feature type="transmembrane region" description="Helical" evidence="1">
    <location>
        <begin position="421"/>
        <end position="441"/>
    </location>
</feature>
<evidence type="ECO:0000313" key="3">
    <source>
        <dbReference type="Proteomes" id="UP000322454"/>
    </source>
</evidence>
<keyword evidence="1" id="KW-0812">Transmembrane</keyword>
<feature type="transmembrane region" description="Helical" evidence="1">
    <location>
        <begin position="189"/>
        <end position="209"/>
    </location>
</feature>
<feature type="transmembrane region" description="Helical" evidence="1">
    <location>
        <begin position="163"/>
        <end position="183"/>
    </location>
</feature>
<evidence type="ECO:0000313" key="2">
    <source>
        <dbReference type="EMBL" id="RZV39272.1"/>
    </source>
</evidence>
<proteinExistence type="predicted"/>
<dbReference type="Pfam" id="PF16933">
    <property type="entry name" value="PelG"/>
    <property type="match status" value="1"/>
</dbReference>
<name>A0A520XDR7_9DELT</name>
<gene>
    <name evidence="2" type="ORF">EVJ48_04910</name>
</gene>
<dbReference type="Proteomes" id="UP000322454">
    <property type="component" value="Unassembled WGS sequence"/>
</dbReference>
<feature type="transmembrane region" description="Helical" evidence="1">
    <location>
        <begin position="133"/>
        <end position="151"/>
    </location>
</feature>
<evidence type="ECO:0008006" key="4">
    <source>
        <dbReference type="Google" id="ProtNLM"/>
    </source>
</evidence>
<accession>A0A520XDR7</accession>
<feature type="transmembrane region" description="Helical" evidence="1">
    <location>
        <begin position="65"/>
        <end position="84"/>
    </location>
</feature>
<comment type="caution">
    <text evidence="2">The sequence shown here is derived from an EMBL/GenBank/DDBJ whole genome shotgun (WGS) entry which is preliminary data.</text>
</comment>
<dbReference type="EMBL" id="SHMQ01000011">
    <property type="protein sequence ID" value="RZV39272.1"/>
    <property type="molecule type" value="Genomic_DNA"/>
</dbReference>
<dbReference type="AlphaFoldDB" id="A0A520XDR7"/>
<keyword evidence="1" id="KW-0472">Membrane</keyword>
<feature type="transmembrane region" description="Helical" evidence="1">
    <location>
        <begin position="20"/>
        <end position="45"/>
    </location>
</feature>
<feature type="transmembrane region" description="Helical" evidence="1">
    <location>
        <begin position="366"/>
        <end position="390"/>
    </location>
</feature>
<feature type="transmembrane region" description="Helical" evidence="1">
    <location>
        <begin position="331"/>
        <end position="354"/>
    </location>
</feature>
<reference evidence="2 3" key="1">
    <citation type="submission" date="2019-01" db="EMBL/GenBank/DDBJ databases">
        <title>Insights into ecological role of a new deltaproteobacterial order Candidatus Sinidesulfobacterales (Sva0485) by metagenomics and metatranscriptomics.</title>
        <authorList>
            <person name="Tan S."/>
            <person name="Liu J."/>
            <person name="Fang Y."/>
            <person name="Hedlund B."/>
            <person name="Lian Z.-H."/>
            <person name="Huang L.-Y."/>
            <person name="Li J.-T."/>
            <person name="Huang L.-N."/>
            <person name="Li W.-J."/>
            <person name="Jiang H.-C."/>
            <person name="Dong H.-L."/>
            <person name="Shu W.-S."/>
        </authorList>
    </citation>
    <scope>NUCLEOTIDE SEQUENCE [LARGE SCALE GENOMIC DNA]</scope>
    <source>
        <strain evidence="2">AP4</strain>
    </source>
</reference>